<evidence type="ECO:0000313" key="6">
    <source>
        <dbReference type="EMBL" id="AUM12366.1"/>
    </source>
</evidence>
<feature type="domain" description="HTH tetR-type" evidence="5">
    <location>
        <begin position="18"/>
        <end position="78"/>
    </location>
</feature>
<dbReference type="PROSITE" id="PS50977">
    <property type="entry name" value="HTH_TETR_2"/>
    <property type="match status" value="1"/>
</dbReference>
<evidence type="ECO:0000256" key="4">
    <source>
        <dbReference type="PROSITE-ProRule" id="PRU00335"/>
    </source>
</evidence>
<gene>
    <name evidence="6" type="ORF">Kalk_08025</name>
</gene>
<keyword evidence="7" id="KW-1185">Reference proteome</keyword>
<dbReference type="InterPro" id="IPR050109">
    <property type="entry name" value="HTH-type_TetR-like_transc_reg"/>
</dbReference>
<evidence type="ECO:0000313" key="7">
    <source>
        <dbReference type="Proteomes" id="UP000235116"/>
    </source>
</evidence>
<dbReference type="KEGG" id="kak:Kalk_08025"/>
<accession>A0A2K9LJ33</accession>
<dbReference type="InterPro" id="IPR009057">
    <property type="entry name" value="Homeodomain-like_sf"/>
</dbReference>
<name>A0A2K9LJ33_9GAMM</name>
<dbReference type="Gene3D" id="1.10.357.10">
    <property type="entry name" value="Tetracycline Repressor, domain 2"/>
    <property type="match status" value="1"/>
</dbReference>
<feature type="DNA-binding region" description="H-T-H motif" evidence="4">
    <location>
        <begin position="41"/>
        <end position="60"/>
    </location>
</feature>
<dbReference type="PANTHER" id="PTHR30055:SF234">
    <property type="entry name" value="HTH-TYPE TRANSCRIPTIONAL REGULATOR BETI"/>
    <property type="match status" value="1"/>
</dbReference>
<keyword evidence="3" id="KW-0804">Transcription</keyword>
<keyword evidence="1" id="KW-0805">Transcription regulation</keyword>
<dbReference type="Proteomes" id="UP000235116">
    <property type="component" value="Chromosome"/>
</dbReference>
<dbReference type="Pfam" id="PF00440">
    <property type="entry name" value="TetR_N"/>
    <property type="match status" value="1"/>
</dbReference>
<dbReference type="SUPFAM" id="SSF46689">
    <property type="entry name" value="Homeodomain-like"/>
    <property type="match status" value="1"/>
</dbReference>
<reference evidence="7" key="1">
    <citation type="submission" date="2017-08" db="EMBL/GenBank/DDBJ databases">
        <title>Direct submision.</title>
        <authorList>
            <person name="Kim S.-J."/>
            <person name="Rhee S.-K."/>
        </authorList>
    </citation>
    <scope>NUCLEOTIDE SEQUENCE [LARGE SCALE GENOMIC DNA]</scope>
    <source>
        <strain evidence="7">GI5</strain>
    </source>
</reference>
<dbReference type="GO" id="GO:0003700">
    <property type="term" value="F:DNA-binding transcription factor activity"/>
    <property type="evidence" value="ECO:0007669"/>
    <property type="project" value="TreeGrafter"/>
</dbReference>
<dbReference type="EMBL" id="CP022684">
    <property type="protein sequence ID" value="AUM12366.1"/>
    <property type="molecule type" value="Genomic_DNA"/>
</dbReference>
<organism evidence="6 7">
    <name type="scientific">Ketobacter alkanivorans</name>
    <dbReference type="NCBI Taxonomy" id="1917421"/>
    <lineage>
        <taxon>Bacteria</taxon>
        <taxon>Pseudomonadati</taxon>
        <taxon>Pseudomonadota</taxon>
        <taxon>Gammaproteobacteria</taxon>
        <taxon>Pseudomonadales</taxon>
        <taxon>Ketobacteraceae</taxon>
        <taxon>Ketobacter</taxon>
    </lineage>
</organism>
<evidence type="ECO:0000256" key="1">
    <source>
        <dbReference type="ARBA" id="ARBA00023015"/>
    </source>
</evidence>
<proteinExistence type="predicted"/>
<dbReference type="InterPro" id="IPR001647">
    <property type="entry name" value="HTH_TetR"/>
</dbReference>
<dbReference type="RefSeq" id="WP_101893702.1">
    <property type="nucleotide sequence ID" value="NZ_CP022684.1"/>
</dbReference>
<dbReference type="AlphaFoldDB" id="A0A2K9LJ33"/>
<dbReference type="GO" id="GO:0000976">
    <property type="term" value="F:transcription cis-regulatory region binding"/>
    <property type="evidence" value="ECO:0007669"/>
    <property type="project" value="TreeGrafter"/>
</dbReference>
<evidence type="ECO:0000256" key="2">
    <source>
        <dbReference type="ARBA" id="ARBA00023125"/>
    </source>
</evidence>
<protein>
    <recommendedName>
        <fullName evidence="5">HTH tetR-type domain-containing protein</fullName>
    </recommendedName>
</protein>
<evidence type="ECO:0000256" key="3">
    <source>
        <dbReference type="ARBA" id="ARBA00023163"/>
    </source>
</evidence>
<sequence length="204" mass="23513">MNKTLKKQRRRPKQARAIAKYNQILDASARVLEHCGYRHATMSEIHLESGHPYATIYQYFGGKEDVYLAWLERFMDSTIFELAGRINQTSEQDLSARIEMSARYSLEQIVLHRQTLSRLVNGMGLVSSLLIEQVEEKSRGWIRRAFGPQMERPENAALLEKMLTATRAGNGYWLMLILNTQRKIDIDQETENVSALIKALLSVR</sequence>
<dbReference type="PANTHER" id="PTHR30055">
    <property type="entry name" value="HTH-TYPE TRANSCRIPTIONAL REGULATOR RUTR"/>
    <property type="match status" value="1"/>
</dbReference>
<evidence type="ECO:0000259" key="5">
    <source>
        <dbReference type="PROSITE" id="PS50977"/>
    </source>
</evidence>
<keyword evidence="2 4" id="KW-0238">DNA-binding</keyword>